<reference evidence="4" key="1">
    <citation type="submission" date="2022-12" db="EMBL/GenBank/DDBJ databases">
        <title>Draft genome assemblies for two species of Escallonia (Escalloniales).</title>
        <authorList>
            <person name="Chanderbali A."/>
            <person name="Dervinis C."/>
            <person name="Anghel I."/>
            <person name="Soltis D."/>
            <person name="Soltis P."/>
            <person name="Zapata F."/>
        </authorList>
    </citation>
    <scope>NUCLEOTIDE SEQUENCE</scope>
    <source>
        <strain evidence="4">UCBG92.1500</strain>
        <tissue evidence="4">Leaf</tissue>
    </source>
</reference>
<dbReference type="InterPro" id="IPR002110">
    <property type="entry name" value="Ankyrin_rpt"/>
</dbReference>
<name>A0AA88RJA3_9ASTE</name>
<feature type="repeat" description="ANK" evidence="3">
    <location>
        <begin position="147"/>
        <end position="179"/>
    </location>
</feature>
<evidence type="ECO:0000256" key="1">
    <source>
        <dbReference type="ARBA" id="ARBA00022737"/>
    </source>
</evidence>
<evidence type="ECO:0000256" key="2">
    <source>
        <dbReference type="ARBA" id="ARBA00023043"/>
    </source>
</evidence>
<dbReference type="AlphaFoldDB" id="A0AA88RJA3"/>
<dbReference type="InterPro" id="IPR036770">
    <property type="entry name" value="Ankyrin_rpt-contain_sf"/>
</dbReference>
<dbReference type="PANTHER" id="PTHR24171:SF8">
    <property type="entry name" value="BRCA1-ASSOCIATED RING DOMAIN PROTEIN 1"/>
    <property type="match status" value="1"/>
</dbReference>
<evidence type="ECO:0000313" key="5">
    <source>
        <dbReference type="Proteomes" id="UP001187471"/>
    </source>
</evidence>
<dbReference type="SUPFAM" id="SSF48403">
    <property type="entry name" value="Ankyrin repeat"/>
    <property type="match status" value="1"/>
</dbReference>
<dbReference type="Gene3D" id="1.25.40.20">
    <property type="entry name" value="Ankyrin repeat-containing domain"/>
    <property type="match status" value="2"/>
</dbReference>
<dbReference type="PROSITE" id="PS50088">
    <property type="entry name" value="ANK_REPEAT"/>
    <property type="match status" value="2"/>
</dbReference>
<proteinExistence type="predicted"/>
<accession>A0AA88RJA3</accession>
<dbReference type="PANTHER" id="PTHR24171">
    <property type="entry name" value="ANKYRIN REPEAT DOMAIN-CONTAINING PROTEIN 39-RELATED"/>
    <property type="match status" value="1"/>
</dbReference>
<dbReference type="GO" id="GO:0085020">
    <property type="term" value="P:protein K6-linked ubiquitination"/>
    <property type="evidence" value="ECO:0007669"/>
    <property type="project" value="TreeGrafter"/>
</dbReference>
<dbReference type="PRINTS" id="PR01415">
    <property type="entry name" value="ANKYRIN"/>
</dbReference>
<feature type="repeat" description="ANK" evidence="3">
    <location>
        <begin position="114"/>
        <end position="146"/>
    </location>
</feature>
<organism evidence="4 5">
    <name type="scientific">Escallonia rubra</name>
    <dbReference type="NCBI Taxonomy" id="112253"/>
    <lineage>
        <taxon>Eukaryota</taxon>
        <taxon>Viridiplantae</taxon>
        <taxon>Streptophyta</taxon>
        <taxon>Embryophyta</taxon>
        <taxon>Tracheophyta</taxon>
        <taxon>Spermatophyta</taxon>
        <taxon>Magnoliopsida</taxon>
        <taxon>eudicotyledons</taxon>
        <taxon>Gunneridae</taxon>
        <taxon>Pentapetalae</taxon>
        <taxon>asterids</taxon>
        <taxon>campanulids</taxon>
        <taxon>Escalloniales</taxon>
        <taxon>Escalloniaceae</taxon>
        <taxon>Escallonia</taxon>
    </lineage>
</organism>
<sequence>MAAEAAPAAEQTPPETTPENVEALLEICEIGLDLHVSYSGYFTFTPLESGTPDTPVDTSQAFPPESSRSPSVLFSLHRFLGVTFAFQQAARYDDIEDLISLASTGLSLDSMDLEGRTALHMASANGHVDIVDYLISNRVDVNSSNAEKNTPLHWACLNGHVEIVKRLILAGASVSAVNSHERTPVDEAVHAGKMEVIDAINTVEAQVELASASVS</sequence>
<dbReference type="EMBL" id="JAVXUO010000598">
    <property type="protein sequence ID" value="KAK2990903.1"/>
    <property type="molecule type" value="Genomic_DNA"/>
</dbReference>
<protein>
    <submittedName>
        <fullName evidence="4">Uncharacterized protein</fullName>
    </submittedName>
</protein>
<dbReference type="Proteomes" id="UP001187471">
    <property type="component" value="Unassembled WGS sequence"/>
</dbReference>
<keyword evidence="1" id="KW-0677">Repeat</keyword>
<keyword evidence="2 3" id="KW-0040">ANK repeat</keyword>
<gene>
    <name evidence="4" type="ORF">RJ640_011672</name>
</gene>
<evidence type="ECO:0000313" key="4">
    <source>
        <dbReference type="EMBL" id="KAK2990903.1"/>
    </source>
</evidence>
<dbReference type="PROSITE" id="PS50297">
    <property type="entry name" value="ANK_REP_REGION"/>
    <property type="match status" value="2"/>
</dbReference>
<evidence type="ECO:0000256" key="3">
    <source>
        <dbReference type="PROSITE-ProRule" id="PRU00023"/>
    </source>
</evidence>
<comment type="caution">
    <text evidence="4">The sequence shown here is derived from an EMBL/GenBank/DDBJ whole genome shotgun (WGS) entry which is preliminary data.</text>
</comment>
<dbReference type="SMART" id="SM00248">
    <property type="entry name" value="ANK"/>
    <property type="match status" value="3"/>
</dbReference>
<dbReference type="GO" id="GO:0004842">
    <property type="term" value="F:ubiquitin-protein transferase activity"/>
    <property type="evidence" value="ECO:0007669"/>
    <property type="project" value="TreeGrafter"/>
</dbReference>
<keyword evidence="5" id="KW-1185">Reference proteome</keyword>
<dbReference type="Pfam" id="PF12796">
    <property type="entry name" value="Ank_2"/>
    <property type="match status" value="1"/>
</dbReference>